<dbReference type="AlphaFoldDB" id="A0A2K9EBN1"/>
<evidence type="ECO:0000256" key="1">
    <source>
        <dbReference type="ARBA" id="ARBA00044755"/>
    </source>
</evidence>
<dbReference type="InterPro" id="IPR007607">
    <property type="entry name" value="BacA/B"/>
</dbReference>
<comment type="similarity">
    <text evidence="1">Belongs to the bactofilin family.</text>
</comment>
<organism evidence="3 4">
    <name type="scientific">Acetivibrio saccincola</name>
    <dbReference type="NCBI Taxonomy" id="1677857"/>
    <lineage>
        <taxon>Bacteria</taxon>
        <taxon>Bacillati</taxon>
        <taxon>Bacillota</taxon>
        <taxon>Clostridia</taxon>
        <taxon>Eubacteriales</taxon>
        <taxon>Oscillospiraceae</taxon>
        <taxon>Acetivibrio</taxon>
    </lineage>
</organism>
<name>A0A2K9EBN1_9FIRM</name>
<protein>
    <submittedName>
        <fullName evidence="3">Polymer-forming cytoskeletal</fullName>
    </submittedName>
</protein>
<reference evidence="3 4" key="1">
    <citation type="submission" date="2017-12" db="EMBL/GenBank/DDBJ databases">
        <title>Complete genome sequence of Herbivorax saccincola GGR1, a novel Cellulosome-producing hydrolytic bacterium in a thermophilic biogas plant, established by Illumina and Nanopore MinION sequencing.</title>
        <authorList>
            <person name="Pechtl A."/>
            <person name="Ruckert C."/>
            <person name="Koeck D.E."/>
            <person name="Maus I."/>
            <person name="Winkler A."/>
            <person name="Kalinowski J."/>
            <person name="Puhler A."/>
            <person name="Schwarz W.W."/>
            <person name="Zverlov V.V."/>
            <person name="Schluter A."/>
            <person name="Liebl W."/>
        </authorList>
    </citation>
    <scope>NUCLEOTIDE SEQUENCE [LARGE SCALE GENOMIC DNA]</scope>
    <source>
        <strain evidence="4">SR1</strain>
    </source>
</reference>
<dbReference type="EMBL" id="CP025197">
    <property type="protein sequence ID" value="AUG56615.1"/>
    <property type="molecule type" value="Genomic_DNA"/>
</dbReference>
<evidence type="ECO:0000313" key="4">
    <source>
        <dbReference type="Proteomes" id="UP000233534"/>
    </source>
</evidence>
<dbReference type="Proteomes" id="UP000233534">
    <property type="component" value="Chromosome"/>
</dbReference>
<dbReference type="Pfam" id="PF04519">
    <property type="entry name" value="Bactofilin"/>
    <property type="match status" value="1"/>
</dbReference>
<dbReference type="KEGG" id="hsc:HVS_03335"/>
<keyword evidence="4" id="KW-1185">Reference proteome</keyword>
<dbReference type="PANTHER" id="PTHR35024">
    <property type="entry name" value="HYPOTHETICAL CYTOSOLIC PROTEIN"/>
    <property type="match status" value="1"/>
</dbReference>
<dbReference type="PANTHER" id="PTHR35024:SF4">
    <property type="entry name" value="POLYMER-FORMING CYTOSKELETAL PROTEIN"/>
    <property type="match status" value="1"/>
</dbReference>
<dbReference type="RefSeq" id="WP_101299181.1">
    <property type="nucleotide sequence ID" value="NZ_CP025197.1"/>
</dbReference>
<evidence type="ECO:0000256" key="2">
    <source>
        <dbReference type="SAM" id="MobiDB-lite"/>
    </source>
</evidence>
<gene>
    <name evidence="3" type="ORF">HVS_03335</name>
</gene>
<accession>A0A2K9EBN1</accession>
<sequence length="142" mass="15434">MFKKDVKAPDKFDTLVGKNTIFQGNIETSGTIRIDGKVQGEIKADGDVYLGKSSEVTGNIYANNVFLSGKVEGNIEARGLLNASSTAVLYGDILVQNLISSEGSIFEGRCKMLEKQNSDSKVKNTRKKSEKKSDSTAYSDKN</sequence>
<proteinExistence type="inferred from homology"/>
<evidence type="ECO:0000313" key="3">
    <source>
        <dbReference type="EMBL" id="AUG56615.1"/>
    </source>
</evidence>
<feature type="region of interest" description="Disordered" evidence="2">
    <location>
        <begin position="116"/>
        <end position="142"/>
    </location>
</feature>